<proteinExistence type="predicted"/>
<protein>
    <submittedName>
        <fullName evidence="1">Uncharacterized protein</fullName>
    </submittedName>
</protein>
<accession>A0A9W8NFG0</accession>
<sequence length="103" mass="11460">MLNRTLQEYVIEGHNIIAGKISKRCRGRYESSPFATLHRLKGGEIDKAVCDTLESIGSSKLVMVVWGWPTEFQAIASTIPPVTSCTCTEEAILVARHDVIDWL</sequence>
<comment type="caution">
    <text evidence="1">The sequence shown here is derived from an EMBL/GenBank/DDBJ whole genome shotgun (WGS) entry which is preliminary data.</text>
</comment>
<dbReference type="EMBL" id="JANPWZ010000735">
    <property type="protein sequence ID" value="KAJ3572796.1"/>
    <property type="molecule type" value="Genomic_DNA"/>
</dbReference>
<reference evidence="1" key="1">
    <citation type="submission" date="2022-07" db="EMBL/GenBank/DDBJ databases">
        <title>Genome Sequence of Xylaria arbuscula.</title>
        <authorList>
            <person name="Buettner E."/>
        </authorList>
    </citation>
    <scope>NUCLEOTIDE SEQUENCE</scope>
    <source>
        <strain evidence="1">VT107</strain>
    </source>
</reference>
<name>A0A9W8NFG0_9PEZI</name>
<dbReference type="AlphaFoldDB" id="A0A9W8NFG0"/>
<keyword evidence="2" id="KW-1185">Reference proteome</keyword>
<dbReference type="Proteomes" id="UP001148614">
    <property type="component" value="Unassembled WGS sequence"/>
</dbReference>
<evidence type="ECO:0000313" key="2">
    <source>
        <dbReference type="Proteomes" id="UP001148614"/>
    </source>
</evidence>
<dbReference type="VEuPathDB" id="FungiDB:F4678DRAFT_219352"/>
<evidence type="ECO:0000313" key="1">
    <source>
        <dbReference type="EMBL" id="KAJ3572796.1"/>
    </source>
</evidence>
<organism evidence="1 2">
    <name type="scientific">Xylaria arbuscula</name>
    <dbReference type="NCBI Taxonomy" id="114810"/>
    <lineage>
        <taxon>Eukaryota</taxon>
        <taxon>Fungi</taxon>
        <taxon>Dikarya</taxon>
        <taxon>Ascomycota</taxon>
        <taxon>Pezizomycotina</taxon>
        <taxon>Sordariomycetes</taxon>
        <taxon>Xylariomycetidae</taxon>
        <taxon>Xylariales</taxon>
        <taxon>Xylariaceae</taxon>
        <taxon>Xylaria</taxon>
    </lineage>
</organism>
<gene>
    <name evidence="1" type="ORF">NPX13_g4925</name>
</gene>